<dbReference type="PANTHER" id="PTHR47926:SF484">
    <property type="entry name" value="PENTATRICOPEPTIDE REPEAT-CONTAINING PROTEIN"/>
    <property type="match status" value="1"/>
</dbReference>
<dbReference type="Gene3D" id="1.25.40.10">
    <property type="entry name" value="Tetratricopeptide repeat domain"/>
    <property type="match status" value="3"/>
</dbReference>
<feature type="compositionally biased region" description="Basic and acidic residues" evidence="3">
    <location>
        <begin position="908"/>
        <end position="925"/>
    </location>
</feature>
<dbReference type="PANTHER" id="PTHR47926">
    <property type="entry name" value="PENTATRICOPEPTIDE REPEAT-CONTAINING PROTEIN"/>
    <property type="match status" value="1"/>
</dbReference>
<dbReference type="InterPro" id="IPR046848">
    <property type="entry name" value="E_motif"/>
</dbReference>
<dbReference type="FunFam" id="1.25.40.10:FF:000345">
    <property type="entry name" value="Pentatricopeptide repeat-containing protein"/>
    <property type="match status" value="1"/>
</dbReference>
<feature type="region of interest" description="Disordered" evidence="3">
    <location>
        <begin position="852"/>
        <end position="882"/>
    </location>
</feature>
<evidence type="ECO:0000313" key="4">
    <source>
        <dbReference type="EMBL" id="KAF2556361.1"/>
    </source>
</evidence>
<gene>
    <name evidence="4" type="ORF">F2Q68_00016950</name>
</gene>
<dbReference type="Pfam" id="PF01535">
    <property type="entry name" value="PPR"/>
    <property type="match status" value="7"/>
</dbReference>
<keyword evidence="1" id="KW-0677">Repeat</keyword>
<evidence type="ECO:0000256" key="3">
    <source>
        <dbReference type="SAM" id="MobiDB-lite"/>
    </source>
</evidence>
<evidence type="ECO:0000256" key="1">
    <source>
        <dbReference type="ARBA" id="ARBA00022737"/>
    </source>
</evidence>
<feature type="repeat" description="PPR" evidence="2">
    <location>
        <begin position="290"/>
        <end position="324"/>
    </location>
</feature>
<feature type="region of interest" description="Disordered" evidence="3">
    <location>
        <begin position="480"/>
        <end position="517"/>
    </location>
</feature>
<feature type="repeat" description="PPR" evidence="2">
    <location>
        <begin position="227"/>
        <end position="261"/>
    </location>
</feature>
<sequence length="1085" mass="120358">MVRTSLIKMYSQSGCIVSARNVFDEMLERNVATWNAMIGGYMWNGDALSATRLFGEIIGSGNEVTWIVMMKGYVKRNETEKARDLFERMPLEMKSVKAWAVMLGGYVSNREMEAARMFFEEIPEKNSFVWSLMISGYFRAGDVDEASGVFNRVKVRDLVIWNSLITGYAQNGYSDGAIDAFYKMQGEGFEPDAVTVSSVLSACAQSCRLDVGTEVHSLINRIGIELNEFVSNALIDMYAKCGDLESATSVFESLSLRSVACWNSMISCLAIHGKGGEALEMFRTMDTKPDEITFLAALSACVHGGFLVDGLKIFLEMKNRDVKPNVKHFGCLVHLLGLSGKLKEAYGLVREMPVKPNDTVLGALLGACKVHMDTEMAEQVMKIIETAGSVINGDSENHLVLISNLYAHAESWQTAETLRVEMEKRGLEKSTGLSSLNIILVACKKAKRVTRLTRTQSLSIEFSLNAFETKLMSSRKMVSANRRKLLSSEDKSRERADENMKPMGALDAPSSGHENVKPTGKVARFASVRSAAFRASAVSAQKLLNRDSPTLASCHSSGQGATTSSLLQQHFGEVGNQNCPPNTFVEKKNEGKRTARKLLFEDDSPEENCPSPGLSYIDSQEPGEASQASALKFVDKLISESGLNFDVEAEADYGRRTEEKLDKISSVKGPLELAKKASYKARALGNSMFEWDDNREDEGGGDICLRRKEELFGVASKAQRRSSVPREQRRELEVSVDKSQRRAHSDSRLLQRCVTRGPKMIQAAKKNLDKELDAVSEEGYNRISDMRDLVELGYETQVAAEAVDAVRSGGRSKVNGEASPGNKLSPGEERVITRQSKGTKRIQAMGKEELLRRRMNKASPSPAKACRKSIERSLQSDQLDKGGPYCSKRRIVYTAPRESRDNLVDEMDEVSKESKTRMFNRREEVEAGPDTQMAAEVISALHSGDARDEAKKSSRGVVTRKSKRLKGIQAVDDDIESLKPKTKKAKSVLVKAYSKNEKLDLPDEVVVSKLLKQPSRGEADVLSYPKRRRSARFLQDQVNEAERSSEPDFDTPVKSKEPSKNVSPICMGDEYHRLSCKDSRAFLKT</sequence>
<dbReference type="EMBL" id="QGKW02001940">
    <property type="protein sequence ID" value="KAF2556361.1"/>
    <property type="molecule type" value="Genomic_DNA"/>
</dbReference>
<accession>A0A8S9HB74</accession>
<dbReference type="GO" id="GO:0003723">
    <property type="term" value="F:RNA binding"/>
    <property type="evidence" value="ECO:0007669"/>
    <property type="project" value="InterPro"/>
</dbReference>
<comment type="caution">
    <text evidence="4">The sequence shown here is derived from an EMBL/GenBank/DDBJ whole genome shotgun (WGS) entry which is preliminary data.</text>
</comment>
<organism evidence="4 5">
    <name type="scientific">Brassica cretica</name>
    <name type="common">Mustard</name>
    <dbReference type="NCBI Taxonomy" id="69181"/>
    <lineage>
        <taxon>Eukaryota</taxon>
        <taxon>Viridiplantae</taxon>
        <taxon>Streptophyta</taxon>
        <taxon>Embryophyta</taxon>
        <taxon>Tracheophyta</taxon>
        <taxon>Spermatophyta</taxon>
        <taxon>Magnoliopsida</taxon>
        <taxon>eudicotyledons</taxon>
        <taxon>Gunneridae</taxon>
        <taxon>Pentapetalae</taxon>
        <taxon>rosids</taxon>
        <taxon>malvids</taxon>
        <taxon>Brassicales</taxon>
        <taxon>Brassicaceae</taxon>
        <taxon>Brassiceae</taxon>
        <taxon>Brassica</taxon>
    </lineage>
</organism>
<dbReference type="InterPro" id="IPR046960">
    <property type="entry name" value="PPR_At4g14850-like_plant"/>
</dbReference>
<feature type="region of interest" description="Disordered" evidence="3">
    <location>
        <begin position="600"/>
        <end position="622"/>
    </location>
</feature>
<dbReference type="PROSITE" id="PS51375">
    <property type="entry name" value="PPR"/>
    <property type="match status" value="5"/>
</dbReference>
<feature type="repeat" description="PPR" evidence="2">
    <location>
        <begin position="157"/>
        <end position="191"/>
    </location>
</feature>
<evidence type="ECO:0000313" key="5">
    <source>
        <dbReference type="Proteomes" id="UP000712281"/>
    </source>
</evidence>
<dbReference type="InterPro" id="IPR011990">
    <property type="entry name" value="TPR-like_helical_dom_sf"/>
</dbReference>
<feature type="repeat" description="PPR" evidence="2">
    <location>
        <begin position="126"/>
        <end position="156"/>
    </location>
</feature>
<feature type="compositionally biased region" description="Basic and acidic residues" evidence="3">
    <location>
        <begin position="724"/>
        <end position="747"/>
    </location>
</feature>
<evidence type="ECO:0008006" key="6">
    <source>
        <dbReference type="Google" id="ProtNLM"/>
    </source>
</evidence>
<feature type="compositionally biased region" description="Basic and acidic residues" evidence="3">
    <location>
        <begin position="486"/>
        <end position="500"/>
    </location>
</feature>
<proteinExistence type="predicted"/>
<dbReference type="Proteomes" id="UP000712281">
    <property type="component" value="Unassembled WGS sequence"/>
</dbReference>
<protein>
    <recommendedName>
        <fullName evidence="6">Pentatricopeptide repeat-containing protein</fullName>
    </recommendedName>
</protein>
<feature type="compositionally biased region" description="Basic and acidic residues" evidence="3">
    <location>
        <begin position="1040"/>
        <end position="1059"/>
    </location>
</feature>
<name>A0A8S9HB74_BRACR</name>
<evidence type="ECO:0000256" key="2">
    <source>
        <dbReference type="PROSITE-ProRule" id="PRU00708"/>
    </source>
</evidence>
<dbReference type="AlphaFoldDB" id="A0A8S9HB74"/>
<feature type="region of interest" description="Disordered" evidence="3">
    <location>
        <begin position="717"/>
        <end position="747"/>
    </location>
</feature>
<feature type="region of interest" description="Disordered" evidence="3">
    <location>
        <begin position="942"/>
        <end position="961"/>
    </location>
</feature>
<feature type="region of interest" description="Disordered" evidence="3">
    <location>
        <begin position="908"/>
        <end position="930"/>
    </location>
</feature>
<dbReference type="GO" id="GO:0009451">
    <property type="term" value="P:RNA modification"/>
    <property type="evidence" value="ECO:0007669"/>
    <property type="project" value="InterPro"/>
</dbReference>
<dbReference type="Pfam" id="PF13041">
    <property type="entry name" value="PPR_2"/>
    <property type="match status" value="1"/>
</dbReference>
<feature type="region of interest" description="Disordered" evidence="3">
    <location>
        <begin position="1036"/>
        <end position="1066"/>
    </location>
</feature>
<reference evidence="4" key="1">
    <citation type="submission" date="2019-12" db="EMBL/GenBank/DDBJ databases">
        <title>Genome sequencing and annotation of Brassica cretica.</title>
        <authorList>
            <person name="Studholme D.J."/>
            <person name="Sarris P.F."/>
        </authorList>
    </citation>
    <scope>NUCLEOTIDE SEQUENCE</scope>
    <source>
        <strain evidence="4">PFS-001/15</strain>
        <tissue evidence="4">Leaf</tissue>
    </source>
</reference>
<feature type="repeat" description="PPR" evidence="2">
    <location>
        <begin position="62"/>
        <end position="92"/>
    </location>
</feature>
<dbReference type="InterPro" id="IPR002885">
    <property type="entry name" value="PPR_rpt"/>
</dbReference>
<dbReference type="Pfam" id="PF20431">
    <property type="entry name" value="E_motif"/>
    <property type="match status" value="1"/>
</dbReference>
<dbReference type="NCBIfam" id="TIGR00756">
    <property type="entry name" value="PPR"/>
    <property type="match status" value="6"/>
</dbReference>
<dbReference type="Pfam" id="PF13812">
    <property type="entry name" value="PPR_3"/>
    <property type="match status" value="1"/>
</dbReference>